<gene>
    <name evidence="1" type="ORF">KPSA3_03974</name>
</gene>
<proteinExistence type="predicted"/>
<protein>
    <submittedName>
        <fullName evidence="1">Uncharacterized conserved protein YeaH/YhbH</fullName>
    </submittedName>
</protein>
<comment type="caution">
    <text evidence="1">The sequence shown here is derived from an EMBL/GenBank/DDBJ whole genome shotgun (WGS) entry which is preliminary data.</text>
</comment>
<dbReference type="EMBL" id="BGKA01000139">
    <property type="protein sequence ID" value="GBH17996.1"/>
    <property type="molecule type" value="Genomic_DNA"/>
</dbReference>
<reference evidence="1 2" key="1">
    <citation type="submission" date="2018-04" db="EMBL/GenBank/DDBJ databases">
        <title>Draft genome sequence of Pseudomonas syringae pv. actinidiae biovar 3 strains isolated from kiwifruit in Kagawa prefecture.</title>
        <authorList>
            <person name="Tabuchi M."/>
            <person name="Saito M."/>
            <person name="Fujiwara S."/>
            <person name="Sasa N."/>
            <person name="Akimitsu K."/>
            <person name="Gomi K."/>
            <person name="Konishi-Sugita S."/>
            <person name="Hamano K."/>
            <person name="Kataoka I."/>
        </authorList>
    </citation>
    <scope>NUCLEOTIDE SEQUENCE [LARGE SCALE GENOMIC DNA]</scope>
    <source>
        <strain evidence="1 2">MAFF212211</strain>
    </source>
</reference>
<sequence length="185" mass="21037">MRDFISPERLIEFFKVRRCPVLAVLSGILDTRGREIMFFSSARQDKLSPYRPFIKISAATCRGDLTDFSCEKKLQCIRVQPLCLRRFRSFTYFTFCSIRNALITGYFSDTALPTLGLNTEAVETTYKTRQAALQANNRVCATYGVRCICASIKCSVLFVNRIFSDGNADAGKQARQPIKRLCRVL</sequence>
<dbReference type="Proteomes" id="UP000248291">
    <property type="component" value="Unassembled WGS sequence"/>
</dbReference>
<evidence type="ECO:0000313" key="2">
    <source>
        <dbReference type="Proteomes" id="UP000248291"/>
    </source>
</evidence>
<accession>A0AAN4Q6E1</accession>
<organism evidence="1 2">
    <name type="scientific">Pseudomonas syringae pv. actinidiae</name>
    <dbReference type="NCBI Taxonomy" id="103796"/>
    <lineage>
        <taxon>Bacteria</taxon>
        <taxon>Pseudomonadati</taxon>
        <taxon>Pseudomonadota</taxon>
        <taxon>Gammaproteobacteria</taxon>
        <taxon>Pseudomonadales</taxon>
        <taxon>Pseudomonadaceae</taxon>
        <taxon>Pseudomonas</taxon>
        <taxon>Pseudomonas syringae</taxon>
    </lineage>
</organism>
<name>A0AAN4Q6E1_PSESF</name>
<evidence type="ECO:0000313" key="1">
    <source>
        <dbReference type="EMBL" id="GBH17996.1"/>
    </source>
</evidence>
<dbReference type="AlphaFoldDB" id="A0AAN4Q6E1"/>